<name>A0A1G8L8C3_9CLOT</name>
<dbReference type="EMBL" id="FOVK01000017">
    <property type="protein sequence ID" value="SFO11803.1"/>
    <property type="molecule type" value="Genomic_DNA"/>
</dbReference>
<dbReference type="InterPro" id="IPR002696">
    <property type="entry name" value="Membr_insert_effic_factor_YidD"/>
</dbReference>
<dbReference type="Proteomes" id="UP000183255">
    <property type="component" value="Unassembled WGS sequence"/>
</dbReference>
<dbReference type="PANTHER" id="PTHR33383:SF1">
    <property type="entry name" value="MEMBRANE PROTEIN INSERTION EFFICIENCY FACTOR-RELATED"/>
    <property type="match status" value="1"/>
</dbReference>
<dbReference type="HAMAP" id="MF_00386">
    <property type="entry name" value="UPF0161_YidD"/>
    <property type="match status" value="1"/>
</dbReference>
<keyword evidence="5" id="KW-1185">Reference proteome</keyword>
<dbReference type="SMART" id="SM01234">
    <property type="entry name" value="Haemolytic"/>
    <property type="match status" value="1"/>
</dbReference>
<comment type="function">
    <text evidence="2">Could be involved in insertion of integral membrane proteins into the membrane.</text>
</comment>
<dbReference type="EMBL" id="FNDZ01000003">
    <property type="protein sequence ID" value="SDI51862.1"/>
    <property type="molecule type" value="Genomic_DNA"/>
</dbReference>
<dbReference type="PANTHER" id="PTHR33383">
    <property type="entry name" value="MEMBRANE PROTEIN INSERTION EFFICIENCY FACTOR-RELATED"/>
    <property type="match status" value="1"/>
</dbReference>
<dbReference type="Proteomes" id="UP000181899">
    <property type="component" value="Unassembled WGS sequence"/>
</dbReference>
<reference evidence="5 6" key="1">
    <citation type="submission" date="2016-10" db="EMBL/GenBank/DDBJ databases">
        <authorList>
            <person name="de Groot N.N."/>
        </authorList>
    </citation>
    <scope>NUCLEOTIDE SEQUENCE [LARGE SCALE GENOMIC DNA]</scope>
    <source>
        <strain evidence="3 6">CGMCC 1.5058</strain>
        <strain evidence="4 5">ML2</strain>
    </source>
</reference>
<comment type="similarity">
    <text evidence="2">Belongs to the UPF0161 family.</text>
</comment>
<evidence type="ECO:0000256" key="1">
    <source>
        <dbReference type="ARBA" id="ARBA00023136"/>
    </source>
</evidence>
<accession>A0A1G8L8C3</accession>
<dbReference type="NCBIfam" id="TIGR00278">
    <property type="entry name" value="membrane protein insertion efficiency factor YidD"/>
    <property type="match status" value="1"/>
</dbReference>
<evidence type="ECO:0000313" key="4">
    <source>
        <dbReference type="EMBL" id="SFO11803.1"/>
    </source>
</evidence>
<gene>
    <name evidence="4" type="ORF">SAMN04488695_11731</name>
    <name evidence="3" type="ORF">SAMN05421804_10310</name>
</gene>
<dbReference type="Pfam" id="PF01809">
    <property type="entry name" value="YidD"/>
    <property type="match status" value="1"/>
</dbReference>
<comment type="subcellular location">
    <subcellularLocation>
        <location evidence="2">Cell membrane</location>
        <topology evidence="2">Peripheral membrane protein</topology>
        <orientation evidence="2">Cytoplasmic side</orientation>
    </subcellularLocation>
</comment>
<sequence>MMKKILLRSIRFYRKYISPNTPPSCRFTPTCSVYAIDAIEKYGALKGGYMAIRRILRCHPFYKGSLYDPVE</sequence>
<evidence type="ECO:0000313" key="6">
    <source>
        <dbReference type="Proteomes" id="UP000183255"/>
    </source>
</evidence>
<protein>
    <recommendedName>
        <fullName evidence="2">Putative membrane protein insertion efficiency factor</fullName>
    </recommendedName>
</protein>
<dbReference type="GO" id="GO:0005886">
    <property type="term" value="C:plasma membrane"/>
    <property type="evidence" value="ECO:0007669"/>
    <property type="project" value="UniProtKB-SubCell"/>
</dbReference>
<dbReference type="STRING" id="398199.SAMN05421804_10310"/>
<organism evidence="3 6">
    <name type="scientific">Proteiniclasticum ruminis</name>
    <dbReference type="NCBI Taxonomy" id="398199"/>
    <lineage>
        <taxon>Bacteria</taxon>
        <taxon>Bacillati</taxon>
        <taxon>Bacillota</taxon>
        <taxon>Clostridia</taxon>
        <taxon>Eubacteriales</taxon>
        <taxon>Clostridiaceae</taxon>
        <taxon>Proteiniclasticum</taxon>
    </lineage>
</organism>
<evidence type="ECO:0000313" key="3">
    <source>
        <dbReference type="EMBL" id="SDI51862.1"/>
    </source>
</evidence>
<proteinExistence type="inferred from homology"/>
<keyword evidence="2" id="KW-1003">Cell membrane</keyword>
<evidence type="ECO:0000313" key="5">
    <source>
        <dbReference type="Proteomes" id="UP000181899"/>
    </source>
</evidence>
<keyword evidence="1 2" id="KW-0472">Membrane</keyword>
<dbReference type="AlphaFoldDB" id="A0A1G8L8C3"/>
<evidence type="ECO:0000256" key="2">
    <source>
        <dbReference type="HAMAP-Rule" id="MF_00386"/>
    </source>
</evidence>